<protein>
    <submittedName>
        <fullName evidence="1">dTDP-4-dehydrorhamnose 35-epimerase related protein</fullName>
    </submittedName>
</protein>
<comment type="caution">
    <text evidence="1">The sequence shown here is derived from an EMBL/GenBank/DDBJ whole genome shotgun (WGS) entry which is preliminary data.</text>
</comment>
<name>G6FSA1_9CYAN</name>
<gene>
    <name evidence="1" type="ORF">FJSC11DRAFT_1997</name>
</gene>
<dbReference type="EMBL" id="AGIZ01000005">
    <property type="protein sequence ID" value="EHC15086.1"/>
    <property type="molecule type" value="Genomic_DNA"/>
</dbReference>
<dbReference type="Proteomes" id="UP000004344">
    <property type="component" value="Unassembled WGS sequence"/>
</dbReference>
<sequence length="62" mass="6998">MHPLELSRLAIDWRLTTSPILSTKDKAGKPLKECEVYTQSPILAMKQMIFIVAQPVACFPKI</sequence>
<evidence type="ECO:0000313" key="1">
    <source>
        <dbReference type="EMBL" id="EHC15086.1"/>
    </source>
</evidence>
<reference evidence="1 2" key="1">
    <citation type="submission" date="2011-09" db="EMBL/GenBank/DDBJ databases">
        <title>The draft genome of Fischerella sp. JSC-11.</title>
        <authorList>
            <consortium name="US DOE Joint Genome Institute (JGI-PGF)"/>
            <person name="Lucas S."/>
            <person name="Han J."/>
            <person name="Lapidus A."/>
            <person name="Cheng J.-F."/>
            <person name="Goodwin L."/>
            <person name="Pitluck S."/>
            <person name="Peters L."/>
            <person name="Land M.L."/>
            <person name="Hauser L."/>
            <person name="Sarkisova S."/>
            <person name="Bryant D.A."/>
            <person name="Brown I."/>
            <person name="Woyke T.J."/>
        </authorList>
    </citation>
    <scope>NUCLEOTIDE SEQUENCE [LARGE SCALE GENOMIC DNA]</scope>
    <source>
        <strain evidence="1 2">JSC-11</strain>
    </source>
</reference>
<proteinExistence type="predicted"/>
<dbReference type="PATRIC" id="fig|741277.3.peg.1847"/>
<keyword evidence="2" id="KW-1185">Reference proteome</keyword>
<dbReference type="AlphaFoldDB" id="G6FSA1"/>
<accession>G6FSA1</accession>
<evidence type="ECO:0000313" key="2">
    <source>
        <dbReference type="Proteomes" id="UP000004344"/>
    </source>
</evidence>
<organism evidence="1 2">
    <name type="scientific">Fischerella thermalis JSC-11</name>
    <dbReference type="NCBI Taxonomy" id="741277"/>
    <lineage>
        <taxon>Bacteria</taxon>
        <taxon>Bacillati</taxon>
        <taxon>Cyanobacteriota</taxon>
        <taxon>Cyanophyceae</taxon>
        <taxon>Nostocales</taxon>
        <taxon>Hapalosiphonaceae</taxon>
        <taxon>Fischerella</taxon>
    </lineage>
</organism>